<dbReference type="InterPro" id="IPR012338">
    <property type="entry name" value="Beta-lactam/transpept-like"/>
</dbReference>
<name>A0ABV8LE98_9ACTN</name>
<proteinExistence type="predicted"/>
<dbReference type="PANTHER" id="PTHR35333">
    <property type="entry name" value="BETA-LACTAMASE"/>
    <property type="match status" value="1"/>
</dbReference>
<dbReference type="SUPFAM" id="SSF56601">
    <property type="entry name" value="beta-lactamase/transpeptidase-like"/>
    <property type="match status" value="1"/>
</dbReference>
<sequence>MIDTAAVETALSAYIDARGGDAAIAVYDRTTGTSVSVRGSAEFQTASIVKVDIIAARMLQRQADGESLSSREKGWAEAAITASDNDSATALFKAIGGRSGLAAANTTLGLMETTPSSSWGMTTTTVDDQVRLLNAVSDTDGPLSAANRALLQGWMANVIDEQRFGVTVGATSTASAVYVKVGWVDLDDEGGLYATNSVGRIVEDDHDWVIAVLSDHNQSLGTGRTLIDGIVTTAMGLLRSSDG</sequence>
<keyword evidence="2" id="KW-1185">Reference proteome</keyword>
<dbReference type="GO" id="GO:0016787">
    <property type="term" value="F:hydrolase activity"/>
    <property type="evidence" value="ECO:0007669"/>
    <property type="project" value="UniProtKB-KW"/>
</dbReference>
<keyword evidence="1" id="KW-0378">Hydrolase</keyword>
<gene>
    <name evidence="1" type="ORF">ACFOZ4_01085</name>
</gene>
<protein>
    <submittedName>
        <fullName evidence="1">Serine hydrolase</fullName>
    </submittedName>
</protein>
<dbReference type="EMBL" id="JBHSAY010000003">
    <property type="protein sequence ID" value="MFC4129202.1"/>
    <property type="molecule type" value="Genomic_DNA"/>
</dbReference>
<organism evidence="1 2">
    <name type="scientific">Hamadaea flava</name>
    <dbReference type="NCBI Taxonomy" id="1742688"/>
    <lineage>
        <taxon>Bacteria</taxon>
        <taxon>Bacillati</taxon>
        <taxon>Actinomycetota</taxon>
        <taxon>Actinomycetes</taxon>
        <taxon>Micromonosporales</taxon>
        <taxon>Micromonosporaceae</taxon>
        <taxon>Hamadaea</taxon>
    </lineage>
</organism>
<dbReference type="PANTHER" id="PTHR35333:SF3">
    <property type="entry name" value="BETA-LACTAMASE-TYPE TRANSPEPTIDASE FOLD CONTAINING PROTEIN"/>
    <property type="match status" value="1"/>
</dbReference>
<dbReference type="Gene3D" id="3.40.710.10">
    <property type="entry name" value="DD-peptidase/beta-lactamase superfamily"/>
    <property type="match status" value="1"/>
</dbReference>
<evidence type="ECO:0000313" key="1">
    <source>
        <dbReference type="EMBL" id="MFC4129202.1"/>
    </source>
</evidence>
<comment type="caution">
    <text evidence="1">The sequence shown here is derived from an EMBL/GenBank/DDBJ whole genome shotgun (WGS) entry which is preliminary data.</text>
</comment>
<evidence type="ECO:0000313" key="2">
    <source>
        <dbReference type="Proteomes" id="UP001595816"/>
    </source>
</evidence>
<dbReference type="Proteomes" id="UP001595816">
    <property type="component" value="Unassembled WGS sequence"/>
</dbReference>
<reference evidence="2" key="1">
    <citation type="journal article" date="2019" name="Int. J. Syst. Evol. Microbiol.">
        <title>The Global Catalogue of Microorganisms (GCM) 10K type strain sequencing project: providing services to taxonomists for standard genome sequencing and annotation.</title>
        <authorList>
            <consortium name="The Broad Institute Genomics Platform"/>
            <consortium name="The Broad Institute Genome Sequencing Center for Infectious Disease"/>
            <person name="Wu L."/>
            <person name="Ma J."/>
        </authorList>
    </citation>
    <scope>NUCLEOTIDE SEQUENCE [LARGE SCALE GENOMIC DNA]</scope>
    <source>
        <strain evidence="2">CGMCC 4.7289</strain>
    </source>
</reference>
<dbReference type="RefSeq" id="WP_253758949.1">
    <property type="nucleotide sequence ID" value="NZ_JAMZDZ010000001.1"/>
</dbReference>
<dbReference type="InterPro" id="IPR000871">
    <property type="entry name" value="Beta-lactam_class-A"/>
</dbReference>
<accession>A0ABV8LE98</accession>